<dbReference type="InterPro" id="IPR002182">
    <property type="entry name" value="NB-ARC"/>
</dbReference>
<organism evidence="2 3">
    <name type="scientific">Datura stramonium</name>
    <name type="common">Jimsonweed</name>
    <name type="synonym">Common thornapple</name>
    <dbReference type="NCBI Taxonomy" id="4076"/>
    <lineage>
        <taxon>Eukaryota</taxon>
        <taxon>Viridiplantae</taxon>
        <taxon>Streptophyta</taxon>
        <taxon>Embryophyta</taxon>
        <taxon>Tracheophyta</taxon>
        <taxon>Spermatophyta</taxon>
        <taxon>Magnoliopsida</taxon>
        <taxon>eudicotyledons</taxon>
        <taxon>Gunneridae</taxon>
        <taxon>Pentapetalae</taxon>
        <taxon>asterids</taxon>
        <taxon>lamiids</taxon>
        <taxon>Solanales</taxon>
        <taxon>Solanaceae</taxon>
        <taxon>Solanoideae</taxon>
        <taxon>Datureae</taxon>
        <taxon>Datura</taxon>
    </lineage>
</organism>
<dbReference type="EMBL" id="JACEIK010004626">
    <property type="protein sequence ID" value="MCD9645969.1"/>
    <property type="molecule type" value="Genomic_DNA"/>
</dbReference>
<dbReference type="Pfam" id="PF00931">
    <property type="entry name" value="NB-ARC"/>
    <property type="match status" value="1"/>
</dbReference>
<dbReference type="Gene3D" id="3.80.10.10">
    <property type="entry name" value="Ribonuclease Inhibitor"/>
    <property type="match status" value="1"/>
</dbReference>
<name>A0ABS8VJ45_DATST</name>
<protein>
    <recommendedName>
        <fullName evidence="1">NB-ARC domain-containing protein</fullName>
    </recommendedName>
</protein>
<dbReference type="Proteomes" id="UP000823775">
    <property type="component" value="Unassembled WGS sequence"/>
</dbReference>
<sequence length="257" mass="29645">MVLPGRGAQEPQDVSSEDNEVIGFDKEVQRVIKRLVEGSDYLEVVPILDDVREIEVVDFVKRPFPKFNKGHRIMMTTFREDVAKVLDIETLTLEPMELSHSFILRKLHERCALKGLSSKKIEYYWDIGILMSAVSRYGINNLKELTCLEHIELLNDHASISQCNRNHVFFLFLWTLKKLTFSNTRFPWGCTNTLGRLQYLEAIKLKENALVRQSWKAKIGGFPRLQVLWIEATDLESLDASNVHFPGLSVMPRKLKG</sequence>
<dbReference type="SUPFAM" id="SSF52058">
    <property type="entry name" value="L domain-like"/>
    <property type="match status" value="1"/>
</dbReference>
<evidence type="ECO:0000313" key="2">
    <source>
        <dbReference type="EMBL" id="MCD9645969.1"/>
    </source>
</evidence>
<dbReference type="InterPro" id="IPR032675">
    <property type="entry name" value="LRR_dom_sf"/>
</dbReference>
<dbReference type="PANTHER" id="PTHR15140">
    <property type="entry name" value="TUBULIN-SPECIFIC CHAPERONE E"/>
    <property type="match status" value="1"/>
</dbReference>
<dbReference type="PANTHER" id="PTHR15140:SF28">
    <property type="entry name" value="LATE BLIGHT RESISTANCE PROTEIN HOMOLOG R1B-16 ISOFORM X1"/>
    <property type="match status" value="1"/>
</dbReference>
<keyword evidence="3" id="KW-1185">Reference proteome</keyword>
<evidence type="ECO:0000313" key="3">
    <source>
        <dbReference type="Proteomes" id="UP000823775"/>
    </source>
</evidence>
<comment type="caution">
    <text evidence="2">The sequence shown here is derived from an EMBL/GenBank/DDBJ whole genome shotgun (WGS) entry which is preliminary data.</text>
</comment>
<gene>
    <name evidence="2" type="ORF">HAX54_035409</name>
</gene>
<feature type="domain" description="NB-ARC" evidence="1">
    <location>
        <begin position="24"/>
        <end position="88"/>
    </location>
</feature>
<evidence type="ECO:0000259" key="1">
    <source>
        <dbReference type="Pfam" id="PF00931"/>
    </source>
</evidence>
<accession>A0ABS8VJ45</accession>
<reference evidence="2 3" key="1">
    <citation type="journal article" date="2021" name="BMC Genomics">
        <title>Datura genome reveals duplications of psychoactive alkaloid biosynthetic genes and high mutation rate following tissue culture.</title>
        <authorList>
            <person name="Rajewski A."/>
            <person name="Carter-House D."/>
            <person name="Stajich J."/>
            <person name="Litt A."/>
        </authorList>
    </citation>
    <scope>NUCLEOTIDE SEQUENCE [LARGE SCALE GENOMIC DNA]</scope>
    <source>
        <strain evidence="2">AR-01</strain>
    </source>
</reference>
<proteinExistence type="predicted"/>